<reference evidence="7 8" key="1">
    <citation type="journal article" date="2013" name="Genome Announc.">
        <title>Draft Genome Sequence of Cesiribacter andamanensis Strain AMV16T, Isolated from a Soil Sample from a Mud Volcano in the Andaman Islands, India.</title>
        <authorList>
            <person name="Shivaji S."/>
            <person name="Ara S."/>
            <person name="Begum Z."/>
            <person name="Srinivas T.N."/>
            <person name="Singh A."/>
            <person name="Kumar Pinnaka A."/>
        </authorList>
    </citation>
    <scope>NUCLEOTIDE SEQUENCE [LARGE SCALE GENOMIC DNA]</scope>
    <source>
        <strain evidence="7 8">AMV16</strain>
    </source>
</reference>
<evidence type="ECO:0000313" key="7">
    <source>
        <dbReference type="EMBL" id="EMR01747.1"/>
    </source>
</evidence>
<dbReference type="OrthoDB" id="9794225at2"/>
<dbReference type="Proteomes" id="UP000011910">
    <property type="component" value="Unassembled WGS sequence"/>
</dbReference>
<dbReference type="EMBL" id="AODQ01000092">
    <property type="protein sequence ID" value="EMR01747.1"/>
    <property type="molecule type" value="Genomic_DNA"/>
</dbReference>
<evidence type="ECO:0000259" key="6">
    <source>
        <dbReference type="Pfam" id="PF01699"/>
    </source>
</evidence>
<evidence type="ECO:0000256" key="3">
    <source>
        <dbReference type="ARBA" id="ARBA00022989"/>
    </source>
</evidence>
<keyword evidence="2 5" id="KW-0812">Transmembrane</keyword>
<feature type="domain" description="Sodium/calcium exchanger membrane region" evidence="6">
    <location>
        <begin position="174"/>
        <end position="314"/>
    </location>
</feature>
<dbReference type="Gene3D" id="1.20.1420.30">
    <property type="entry name" value="NCX, central ion-binding region"/>
    <property type="match status" value="1"/>
</dbReference>
<feature type="transmembrane region" description="Helical" evidence="5">
    <location>
        <begin position="297"/>
        <end position="314"/>
    </location>
</feature>
<feature type="transmembrane region" description="Helical" evidence="5">
    <location>
        <begin position="208"/>
        <end position="231"/>
    </location>
</feature>
<dbReference type="InterPro" id="IPR004481">
    <property type="entry name" value="K/Na/Ca-exchanger"/>
</dbReference>
<evidence type="ECO:0000256" key="4">
    <source>
        <dbReference type="ARBA" id="ARBA00023136"/>
    </source>
</evidence>
<keyword evidence="8" id="KW-1185">Reference proteome</keyword>
<name>M7N394_9BACT</name>
<evidence type="ECO:0000313" key="8">
    <source>
        <dbReference type="Proteomes" id="UP000011910"/>
    </source>
</evidence>
<feature type="domain" description="Sodium/calcium exchanger membrane region" evidence="6">
    <location>
        <begin position="5"/>
        <end position="144"/>
    </location>
</feature>
<comment type="subcellular location">
    <subcellularLocation>
        <location evidence="1">Membrane</location>
        <topology evidence="1">Multi-pass membrane protein</topology>
    </subcellularLocation>
</comment>
<feature type="transmembrane region" description="Helical" evidence="5">
    <location>
        <begin position="238"/>
        <end position="256"/>
    </location>
</feature>
<dbReference type="Pfam" id="PF01699">
    <property type="entry name" value="Na_Ca_ex"/>
    <property type="match status" value="2"/>
</dbReference>
<feature type="transmembrane region" description="Helical" evidence="5">
    <location>
        <begin position="68"/>
        <end position="91"/>
    </location>
</feature>
<dbReference type="STRING" id="1279009.ADICEAN_03106"/>
<organism evidence="7 8">
    <name type="scientific">Cesiribacter andamanensis AMV16</name>
    <dbReference type="NCBI Taxonomy" id="1279009"/>
    <lineage>
        <taxon>Bacteria</taxon>
        <taxon>Pseudomonadati</taxon>
        <taxon>Bacteroidota</taxon>
        <taxon>Cytophagia</taxon>
        <taxon>Cytophagales</taxon>
        <taxon>Cesiribacteraceae</taxon>
        <taxon>Cesiribacter</taxon>
    </lineage>
</organism>
<dbReference type="InterPro" id="IPR004837">
    <property type="entry name" value="NaCa_Exmemb"/>
</dbReference>
<keyword evidence="3 5" id="KW-1133">Transmembrane helix</keyword>
<evidence type="ECO:0000256" key="5">
    <source>
        <dbReference type="SAM" id="Phobius"/>
    </source>
</evidence>
<dbReference type="PANTHER" id="PTHR10846:SF8">
    <property type="entry name" value="INNER MEMBRANE PROTEIN YRBG"/>
    <property type="match status" value="1"/>
</dbReference>
<dbReference type="RefSeq" id="WP_009196491.1">
    <property type="nucleotide sequence ID" value="NZ_AODQ01000092.1"/>
</dbReference>
<dbReference type="NCBIfam" id="TIGR00367">
    <property type="entry name" value="calcium/sodium antiporter"/>
    <property type="match status" value="1"/>
</dbReference>
<feature type="transmembrane region" description="Helical" evidence="5">
    <location>
        <begin position="268"/>
        <end position="285"/>
    </location>
</feature>
<dbReference type="GO" id="GO:0005886">
    <property type="term" value="C:plasma membrane"/>
    <property type="evidence" value="ECO:0007669"/>
    <property type="project" value="TreeGrafter"/>
</dbReference>
<accession>M7N394</accession>
<dbReference type="GO" id="GO:0005262">
    <property type="term" value="F:calcium channel activity"/>
    <property type="evidence" value="ECO:0007669"/>
    <property type="project" value="TreeGrafter"/>
</dbReference>
<dbReference type="AlphaFoldDB" id="M7N394"/>
<feature type="transmembrane region" description="Helical" evidence="5">
    <location>
        <begin position="174"/>
        <end position="193"/>
    </location>
</feature>
<protein>
    <submittedName>
        <fullName evidence="7">Inner membrane protein yrbG</fullName>
    </submittedName>
</protein>
<feature type="transmembrane region" description="Helical" evidence="5">
    <location>
        <begin position="124"/>
        <end position="144"/>
    </location>
</feature>
<comment type="caution">
    <text evidence="7">The sequence shown here is derived from an EMBL/GenBank/DDBJ whole genome shotgun (WGS) entry which is preliminary data.</text>
</comment>
<dbReference type="PATRIC" id="fig|1279009.4.peg.3152"/>
<sequence>MIFTTLVLLAGLTLLIISGDFLVRGASSLALRMHISTLVVGLTVVAFGTSAPELFVSIRAALEGTPDIATGNVVGSNICNLALVLGVTSLIRPIQVHRDSVKIDWPVTMGASLLLFGIMQGGEISFWEGALFVVLLILYVVFLIRKSRKEHISRQALQDVVEVALPSNAIWKDVLFLALGVAGLYFGSEWFVGSARELAGYLGVTERVISITVVAVGTSLPELVTSVIASFKRESDLAIGNLLGSNIFNIFSILGFTSLIKEVAVNDTILGVDMLWMLSITLLVLPMMISKRVITRLEGGVLLSTYIVYTYFVIS</sequence>
<gene>
    <name evidence="7" type="primary">yrbG_2</name>
    <name evidence="7" type="ORF">ADICEAN_03106</name>
</gene>
<feature type="transmembrane region" description="Helical" evidence="5">
    <location>
        <begin position="35"/>
        <end position="56"/>
    </location>
</feature>
<dbReference type="GO" id="GO:0008273">
    <property type="term" value="F:calcium, potassium:sodium antiporter activity"/>
    <property type="evidence" value="ECO:0007669"/>
    <property type="project" value="TreeGrafter"/>
</dbReference>
<evidence type="ECO:0000256" key="1">
    <source>
        <dbReference type="ARBA" id="ARBA00004141"/>
    </source>
</evidence>
<dbReference type="GO" id="GO:0006874">
    <property type="term" value="P:intracellular calcium ion homeostasis"/>
    <property type="evidence" value="ECO:0007669"/>
    <property type="project" value="TreeGrafter"/>
</dbReference>
<dbReference type="eggNOG" id="COG0530">
    <property type="taxonomic scope" value="Bacteria"/>
</dbReference>
<dbReference type="InterPro" id="IPR044880">
    <property type="entry name" value="NCX_ion-bd_dom_sf"/>
</dbReference>
<proteinExistence type="predicted"/>
<keyword evidence="4 5" id="KW-0472">Membrane</keyword>
<evidence type="ECO:0000256" key="2">
    <source>
        <dbReference type="ARBA" id="ARBA00022692"/>
    </source>
</evidence>
<dbReference type="PANTHER" id="PTHR10846">
    <property type="entry name" value="SODIUM/POTASSIUM/CALCIUM EXCHANGER"/>
    <property type="match status" value="1"/>
</dbReference>